<dbReference type="CDD" id="cd01483">
    <property type="entry name" value="E1_enzyme_family"/>
    <property type="match status" value="1"/>
</dbReference>
<evidence type="ECO:0000313" key="3">
    <source>
        <dbReference type="EMBL" id="WEX85623.1"/>
    </source>
</evidence>
<organism evidence="3 4">
    <name type="scientific">Sinorhizobium numidicum</name>
    <dbReference type="NCBI Taxonomy" id="680248"/>
    <lineage>
        <taxon>Bacteria</taxon>
        <taxon>Pseudomonadati</taxon>
        <taxon>Pseudomonadota</taxon>
        <taxon>Alphaproteobacteria</taxon>
        <taxon>Hyphomicrobiales</taxon>
        <taxon>Rhizobiaceae</taxon>
        <taxon>Sinorhizobium/Ensifer group</taxon>
        <taxon>Sinorhizobium</taxon>
    </lineage>
</organism>
<feature type="domain" description="DUF6791" evidence="2">
    <location>
        <begin position="17"/>
        <end position="169"/>
    </location>
</feature>
<keyword evidence="3" id="KW-0614">Plasmid</keyword>
<name>A0ABY8D420_9HYPH</name>
<keyword evidence="3" id="KW-0808">Transferase</keyword>
<dbReference type="InterPro" id="IPR000594">
    <property type="entry name" value="ThiF_NAD_FAD-bd"/>
</dbReference>
<keyword evidence="4" id="KW-1185">Reference proteome</keyword>
<evidence type="ECO:0000313" key="4">
    <source>
        <dbReference type="Proteomes" id="UP001235547"/>
    </source>
</evidence>
<proteinExistence type="predicted"/>
<dbReference type="RefSeq" id="WP_280736540.1">
    <property type="nucleotide sequence ID" value="NZ_CP120369.1"/>
</dbReference>
<dbReference type="GO" id="GO:0016779">
    <property type="term" value="F:nucleotidyltransferase activity"/>
    <property type="evidence" value="ECO:0007669"/>
    <property type="project" value="UniProtKB-KW"/>
</dbReference>
<dbReference type="InterPro" id="IPR035985">
    <property type="entry name" value="Ubiquitin-activating_enz"/>
</dbReference>
<dbReference type="Pfam" id="PF20590">
    <property type="entry name" value="DUF6791"/>
    <property type="match status" value="1"/>
</dbReference>
<geneLocation type="plasmid" evidence="3 4">
    <name>unnamed</name>
</geneLocation>
<dbReference type="InterPro" id="IPR046741">
    <property type="entry name" value="DUF6791"/>
</dbReference>
<sequence length="400" mass="44096">MECAFGLPELANHNPFLRDLDETGYLIDFVSGYLVIYGLPYLDGQGGLQYGDWVSPLDLDGTVIGPPSNHQAWWRGVRPHDQQGRALRLGGGDGAVTVTPELITTSSFSYKLMDEQGALRPYQSFEEKVRTYIDTITTPAINAYPNATPLRAIAVKAAAQGSPLRLPDTMSARYHLNDLSALLRGKKVAIVGLGGTGAFILDSVARTHLEQIALFDDDKVHLHTIFRWPGFIPGAIGKLKVEALAIHYDQWHAGIVPVAERITADNVMRLREFDFVFVSVDEGPARLLIVDWLSANDIPFVDCGMGLNRSTVGLSGFVRITGTDREAFDNNRGTVRLPVENAKADEYRKQAQIPELNALNANMAVIRFKQHFGLLDRESAATATIFDTVTFEMDRAGEPR</sequence>
<accession>A0ABY8D420</accession>
<protein>
    <submittedName>
        <fullName evidence="3">ThiF family adenylyltransferase</fullName>
    </submittedName>
</protein>
<reference evidence="3 4" key="1">
    <citation type="submission" date="2023-03" db="EMBL/GenBank/DDBJ databases">
        <authorList>
            <person name="Kaur S."/>
            <person name="Espinosa-Saiz D."/>
            <person name="Velazquez E."/>
            <person name="Menendez E."/>
            <person name="diCenzo G.C."/>
        </authorList>
    </citation>
    <scope>NUCLEOTIDE SEQUENCE [LARGE SCALE GENOMIC DNA]</scope>
    <source>
        <strain evidence="3 4">LMG 27395</strain>
        <plasmid evidence="3 4">unnamed</plasmid>
    </source>
</reference>
<dbReference type="Pfam" id="PF00899">
    <property type="entry name" value="ThiF"/>
    <property type="match status" value="1"/>
</dbReference>
<feature type="domain" description="THIF-type NAD/FAD binding fold" evidence="1">
    <location>
        <begin position="183"/>
        <end position="305"/>
    </location>
</feature>
<dbReference type="Proteomes" id="UP001235547">
    <property type="component" value="Plasmid unnamed"/>
</dbReference>
<gene>
    <name evidence="3" type="ORF">PYH38_006056</name>
</gene>
<keyword evidence="3" id="KW-0548">Nucleotidyltransferase</keyword>
<dbReference type="Gene3D" id="3.40.50.720">
    <property type="entry name" value="NAD(P)-binding Rossmann-like Domain"/>
    <property type="match status" value="1"/>
</dbReference>
<evidence type="ECO:0000259" key="2">
    <source>
        <dbReference type="Pfam" id="PF20590"/>
    </source>
</evidence>
<dbReference type="EMBL" id="CP120372">
    <property type="protein sequence ID" value="WEX85623.1"/>
    <property type="molecule type" value="Genomic_DNA"/>
</dbReference>
<dbReference type="SUPFAM" id="SSF69572">
    <property type="entry name" value="Activating enzymes of the ubiquitin-like proteins"/>
    <property type="match status" value="1"/>
</dbReference>
<evidence type="ECO:0000259" key="1">
    <source>
        <dbReference type="Pfam" id="PF00899"/>
    </source>
</evidence>